<dbReference type="InterPro" id="IPR040896">
    <property type="entry name" value="RPN5_C"/>
</dbReference>
<dbReference type="AlphaFoldDB" id="A0A8D9H2U7"/>
<keyword evidence="2" id="KW-0647">Proteasome</keyword>
<dbReference type="GO" id="GO:0005634">
    <property type="term" value="C:nucleus"/>
    <property type="evidence" value="ECO:0007669"/>
    <property type="project" value="UniProtKB-ARBA"/>
</dbReference>
<evidence type="ECO:0000256" key="3">
    <source>
        <dbReference type="ARBA" id="ARBA00064920"/>
    </source>
</evidence>
<dbReference type="Gene3D" id="1.10.10.10">
    <property type="entry name" value="Winged helix-like DNA-binding domain superfamily/Winged helix DNA-binding domain"/>
    <property type="match status" value="1"/>
</dbReference>
<dbReference type="GO" id="GO:0000502">
    <property type="term" value="C:proteasome complex"/>
    <property type="evidence" value="ECO:0007669"/>
    <property type="project" value="UniProtKB-KW"/>
</dbReference>
<gene>
    <name evidence="5" type="ORF">BRAPAZ1V2_A02P03590.2</name>
</gene>
<dbReference type="Pfam" id="PF01399">
    <property type="entry name" value="PCI"/>
    <property type="match status" value="1"/>
</dbReference>
<dbReference type="Gramene" id="A02p03590.2_BraZ1">
    <property type="protein sequence ID" value="A02p03590.2_BraZ1.CDS"/>
    <property type="gene ID" value="A02g03590.2_BraZ1"/>
</dbReference>
<protein>
    <recommendedName>
        <fullName evidence="4">PCI domain-containing protein</fullName>
    </recommendedName>
</protein>
<reference evidence="5 6" key="1">
    <citation type="submission" date="2021-07" db="EMBL/GenBank/DDBJ databases">
        <authorList>
            <consortium name="Genoscope - CEA"/>
            <person name="William W."/>
        </authorList>
    </citation>
    <scope>NUCLEOTIDE SEQUENCE [LARGE SCALE GENOMIC DNA]</scope>
</reference>
<organism evidence="5 6">
    <name type="scientific">Brassica campestris</name>
    <name type="common">Field mustard</name>
    <dbReference type="NCBI Taxonomy" id="3711"/>
    <lineage>
        <taxon>Eukaryota</taxon>
        <taxon>Viridiplantae</taxon>
        <taxon>Streptophyta</taxon>
        <taxon>Embryophyta</taxon>
        <taxon>Tracheophyta</taxon>
        <taxon>Spermatophyta</taxon>
        <taxon>Magnoliopsida</taxon>
        <taxon>eudicotyledons</taxon>
        <taxon>Gunneridae</taxon>
        <taxon>Pentapetalae</taxon>
        <taxon>rosids</taxon>
        <taxon>malvids</taxon>
        <taxon>Brassicales</taxon>
        <taxon>Brassicaceae</taxon>
        <taxon>Brassiceae</taxon>
        <taxon>Brassica</taxon>
    </lineage>
</organism>
<evidence type="ECO:0000256" key="1">
    <source>
        <dbReference type="ARBA" id="ARBA00006397"/>
    </source>
</evidence>
<dbReference type="InterPro" id="IPR036388">
    <property type="entry name" value="WH-like_DNA-bd_sf"/>
</dbReference>
<proteinExistence type="inferred from homology"/>
<name>A0A8D9H2U7_BRACM</name>
<dbReference type="InterPro" id="IPR000717">
    <property type="entry name" value="PCI_dom"/>
</dbReference>
<evidence type="ECO:0000259" key="4">
    <source>
        <dbReference type="PROSITE" id="PS50250"/>
    </source>
</evidence>
<dbReference type="InterPro" id="IPR040134">
    <property type="entry name" value="PSMD12/CSN4"/>
</dbReference>
<dbReference type="EMBL" id="LS974618">
    <property type="protein sequence ID" value="CAG7891407.1"/>
    <property type="molecule type" value="Genomic_DNA"/>
</dbReference>
<evidence type="ECO:0000313" key="5">
    <source>
        <dbReference type="EMBL" id="CAG7891407.1"/>
    </source>
</evidence>
<dbReference type="PANTHER" id="PTHR10855">
    <property type="entry name" value="26S PROTEASOME NON-ATPASE REGULATORY SUBUNIT 12/COP9 SIGNALOSOME COMPLEX SUBUNIT 4"/>
    <property type="match status" value="1"/>
</dbReference>
<dbReference type="Pfam" id="PF18098">
    <property type="entry name" value="RPN5_C"/>
    <property type="match status" value="1"/>
</dbReference>
<accession>A0A8D9H2U7</accession>
<dbReference type="Proteomes" id="UP000694005">
    <property type="component" value="Chromosome A02"/>
</dbReference>
<sequence>MLLKQVVTMEVIQWTSLWNKYKDEFEKEKSMVGGSLGDKAGEDLKLRIIEHNILVVSKYYSRITLKRLAELLCLSIEEAEKHLSEMVVSKALIAKIDRPSGIVCFQVSKDSNEILNSWAVNLEKLLDLVEKSCHQIHKETMVHKAALRP</sequence>
<dbReference type="PROSITE" id="PS50250">
    <property type="entry name" value="PCI"/>
    <property type="match status" value="1"/>
</dbReference>
<dbReference type="SUPFAM" id="SSF46785">
    <property type="entry name" value="Winged helix' DNA-binding domain"/>
    <property type="match status" value="1"/>
</dbReference>
<feature type="domain" description="PCI" evidence="4">
    <location>
        <begin position="1"/>
        <end position="110"/>
    </location>
</feature>
<dbReference type="FunFam" id="1.10.10.10:FF:000070">
    <property type="entry name" value="26S proteasome non-ATPase regulatory subunit 12"/>
    <property type="match status" value="1"/>
</dbReference>
<comment type="similarity">
    <text evidence="1">Belongs to the proteasome subunit p55 family.</text>
</comment>
<dbReference type="PANTHER" id="PTHR10855:SF1">
    <property type="entry name" value="26S PROTEASOME NON-ATPASE REGULATORY SUBUNIT 12"/>
    <property type="match status" value="1"/>
</dbReference>
<comment type="subunit">
    <text evidence="3">Component of the 19S regulatory particle (RP/PA700) lid subcomplex of the 26S proteasome. The 26S proteasome is composed of a core protease (CP), known as the 20S proteasome, capped at one or both ends by the 19S regulatory particle (RP/PA700). The RP/PA700 complex is composed of at least 17 different subunits in two subcomplexes, the base and the lid, which form the portions proximal and distal to the 20S proteolytic core, respectively.</text>
</comment>
<dbReference type="InterPro" id="IPR036390">
    <property type="entry name" value="WH_DNA-bd_sf"/>
</dbReference>
<evidence type="ECO:0000256" key="2">
    <source>
        <dbReference type="ARBA" id="ARBA00022942"/>
    </source>
</evidence>
<evidence type="ECO:0000313" key="6">
    <source>
        <dbReference type="Proteomes" id="UP000694005"/>
    </source>
</evidence>
<dbReference type="SMART" id="SM00088">
    <property type="entry name" value="PINT"/>
    <property type="match status" value="1"/>
</dbReference>